<evidence type="ECO:0000256" key="6">
    <source>
        <dbReference type="ARBA" id="ARBA00036735"/>
    </source>
</evidence>
<dbReference type="SUPFAM" id="SSF55331">
    <property type="entry name" value="Tautomerase/MIF"/>
    <property type="match status" value="1"/>
</dbReference>
<dbReference type="PANTHER" id="PTHR11954">
    <property type="entry name" value="D-DOPACHROME DECARBOXYLASE"/>
    <property type="match status" value="1"/>
</dbReference>
<evidence type="ECO:0000313" key="13">
    <source>
        <dbReference type="Proteomes" id="UP000887540"/>
    </source>
</evidence>
<evidence type="ECO:0000256" key="12">
    <source>
        <dbReference type="ARBA" id="ARBA00042730"/>
    </source>
</evidence>
<evidence type="ECO:0000256" key="3">
    <source>
        <dbReference type="ARBA" id="ARBA00022514"/>
    </source>
</evidence>
<evidence type="ECO:0000313" key="14">
    <source>
        <dbReference type="WBParaSite" id="ACRNAN_scaffold19864.g30475.t1"/>
    </source>
</evidence>
<evidence type="ECO:0000256" key="2">
    <source>
        <dbReference type="ARBA" id="ARBA00005851"/>
    </source>
</evidence>
<dbReference type="GO" id="GO:0005615">
    <property type="term" value="C:extracellular space"/>
    <property type="evidence" value="ECO:0007669"/>
    <property type="project" value="UniProtKB-KW"/>
</dbReference>
<keyword evidence="3" id="KW-0202">Cytokine</keyword>
<dbReference type="GO" id="GO:0004167">
    <property type="term" value="F:dopachrome isomerase activity"/>
    <property type="evidence" value="ECO:0007669"/>
    <property type="project" value="UniProtKB-EC"/>
</dbReference>
<dbReference type="PANTHER" id="PTHR11954:SF6">
    <property type="entry name" value="MACROPHAGE MIGRATION INHIBITORY FACTOR"/>
    <property type="match status" value="1"/>
</dbReference>
<accession>A0A914D6N4</accession>
<evidence type="ECO:0000256" key="8">
    <source>
        <dbReference type="ARBA" id="ARBA00038932"/>
    </source>
</evidence>
<comment type="catalytic activity">
    <reaction evidence="7">
        <text>L-dopachrome = 5,6-dihydroxyindole-2-carboxylate</text>
        <dbReference type="Rhea" id="RHEA:13041"/>
        <dbReference type="ChEBI" id="CHEBI:16875"/>
        <dbReference type="ChEBI" id="CHEBI:57509"/>
        <dbReference type="EC" id="5.3.3.12"/>
    </reaction>
</comment>
<dbReference type="Gene3D" id="3.30.429.10">
    <property type="entry name" value="Macrophage Migration Inhibitory Factor"/>
    <property type="match status" value="1"/>
</dbReference>
<sequence length="94" mass="10088">MPVLLINTNLPKSQVPDGFLLRASKEAARIIGKPETYISVVLKTDQLMTFSGTTEPCANVEVGSIGTFASGSNNQKVASEITELVHKELGIDKK</sequence>
<keyword evidence="4" id="KW-0964">Secreted</keyword>
<dbReference type="Proteomes" id="UP000887540">
    <property type="component" value="Unplaced"/>
</dbReference>
<evidence type="ECO:0000256" key="5">
    <source>
        <dbReference type="ARBA" id="ARBA00023235"/>
    </source>
</evidence>
<dbReference type="GO" id="GO:0005125">
    <property type="term" value="F:cytokine activity"/>
    <property type="evidence" value="ECO:0007669"/>
    <property type="project" value="UniProtKB-KW"/>
</dbReference>
<name>A0A914D6N4_9BILA</name>
<evidence type="ECO:0000256" key="10">
    <source>
        <dbReference type="ARBA" id="ARBA00041631"/>
    </source>
</evidence>
<protein>
    <recommendedName>
        <fullName evidence="12">L-dopachrome isomerase</fullName>
        <ecNumber evidence="9">5.3.2.1</ecNumber>
        <ecNumber evidence="8">5.3.3.12</ecNumber>
    </recommendedName>
    <alternativeName>
        <fullName evidence="10">L-dopachrome tautomerase</fullName>
    </alternativeName>
    <alternativeName>
        <fullName evidence="11">Phenylpyruvate tautomerase</fullName>
    </alternativeName>
</protein>
<dbReference type="GO" id="GO:0050178">
    <property type="term" value="F:phenylpyruvate tautomerase activity"/>
    <property type="evidence" value="ECO:0007669"/>
    <property type="project" value="UniProtKB-EC"/>
</dbReference>
<evidence type="ECO:0000256" key="4">
    <source>
        <dbReference type="ARBA" id="ARBA00022525"/>
    </source>
</evidence>
<dbReference type="EC" id="5.3.2.1" evidence="9"/>
<comment type="similarity">
    <text evidence="2">Belongs to the MIF family.</text>
</comment>
<organism evidence="13 14">
    <name type="scientific">Acrobeloides nanus</name>
    <dbReference type="NCBI Taxonomy" id="290746"/>
    <lineage>
        <taxon>Eukaryota</taxon>
        <taxon>Metazoa</taxon>
        <taxon>Ecdysozoa</taxon>
        <taxon>Nematoda</taxon>
        <taxon>Chromadorea</taxon>
        <taxon>Rhabditida</taxon>
        <taxon>Tylenchina</taxon>
        <taxon>Cephalobomorpha</taxon>
        <taxon>Cephaloboidea</taxon>
        <taxon>Cephalobidae</taxon>
        <taxon>Acrobeloides</taxon>
    </lineage>
</organism>
<dbReference type="WBParaSite" id="ACRNAN_scaffold19864.g30475.t1">
    <property type="protein sequence ID" value="ACRNAN_scaffold19864.g30475.t1"/>
    <property type="gene ID" value="ACRNAN_scaffold19864.g30475"/>
</dbReference>
<keyword evidence="5" id="KW-0413">Isomerase</keyword>
<reference evidence="14" key="1">
    <citation type="submission" date="2022-11" db="UniProtKB">
        <authorList>
            <consortium name="WormBaseParasite"/>
        </authorList>
    </citation>
    <scope>IDENTIFICATION</scope>
</reference>
<proteinExistence type="inferred from homology"/>
<evidence type="ECO:0000256" key="1">
    <source>
        <dbReference type="ARBA" id="ARBA00004613"/>
    </source>
</evidence>
<evidence type="ECO:0000256" key="7">
    <source>
        <dbReference type="ARBA" id="ARBA00036823"/>
    </source>
</evidence>
<keyword evidence="13" id="KW-1185">Reference proteome</keyword>
<evidence type="ECO:0000256" key="11">
    <source>
        <dbReference type="ARBA" id="ARBA00041912"/>
    </source>
</evidence>
<dbReference type="EC" id="5.3.3.12" evidence="8"/>
<comment type="subcellular location">
    <subcellularLocation>
        <location evidence="1">Secreted</location>
    </subcellularLocation>
</comment>
<dbReference type="InterPro" id="IPR014347">
    <property type="entry name" value="Tautomerase/MIF_sf"/>
</dbReference>
<dbReference type="Pfam" id="PF01187">
    <property type="entry name" value="MIF"/>
    <property type="match status" value="1"/>
</dbReference>
<comment type="catalytic activity">
    <reaction evidence="6">
        <text>3-phenylpyruvate = enol-phenylpyruvate</text>
        <dbReference type="Rhea" id="RHEA:17097"/>
        <dbReference type="ChEBI" id="CHEBI:16815"/>
        <dbReference type="ChEBI" id="CHEBI:18005"/>
        <dbReference type="EC" id="5.3.2.1"/>
    </reaction>
</comment>
<dbReference type="AlphaFoldDB" id="A0A914D6N4"/>
<evidence type="ECO:0000256" key="9">
    <source>
        <dbReference type="ARBA" id="ARBA00039086"/>
    </source>
</evidence>
<dbReference type="InterPro" id="IPR001398">
    <property type="entry name" value="Macrophage_inhib_fac"/>
</dbReference>